<gene>
    <name evidence="11" type="ORF">CAAU_1444</name>
</gene>
<dbReference type="InterPro" id="IPR001173">
    <property type="entry name" value="Glyco_trans_2-like"/>
</dbReference>
<reference evidence="11 12" key="1">
    <citation type="journal article" date="2011" name="J. Bacteriol.">
        <title>Draft genome sequence of Caloramator australicus strain RC3T, a thermoanaerobe from the Great Artesian Basin of Australia.</title>
        <authorList>
            <person name="Ogg C.D."/>
            <person name="Patel B.K.C."/>
        </authorList>
    </citation>
    <scope>NUCLEOTIDE SEQUENCE [LARGE SCALE GENOMIC DNA]</scope>
    <source>
        <strain evidence="11 12">RC3</strain>
    </source>
</reference>
<comment type="caution">
    <text evidence="11">The sequence shown here is derived from an EMBL/GenBank/DDBJ whole genome shotgun (WGS) entry which is preliminary data.</text>
</comment>
<sequence>MKVSCIIPAYNEEKTIASIIDTVKRVNEVNEIIVVSDGSTDATAIVAKQAGAKVIELQENMGKGAAVKIGIENAKNDIVMLLDADLIGLNEQHVLDLLLPVLNDEADMTVGIFVNGRLTTDLAQKIAPFLSGQRVLKKHIFYNIDNIEFTKYGIEVALTRYLRKNNFRVKNVELPDLTHIMKEEKLGFKEGFKARMKMYRDIIKTLKM</sequence>
<dbReference type="EC" id="2.4.1.266" evidence="6"/>
<dbReference type="RefSeq" id="WP_008908793.1">
    <property type="nucleotide sequence ID" value="NZ_CAKP01000081.1"/>
</dbReference>
<comment type="catalytic activity">
    <reaction evidence="9">
        <text>an NDP-alpha-D-glucose + (2R)-3-phosphoglycerate = (2R)-2-O-(alpha-D-glucopyranosyl)-3-phospho-glycerate + a ribonucleoside 5'-diphosphate + H(+)</text>
        <dbReference type="Rhea" id="RHEA:47244"/>
        <dbReference type="ChEBI" id="CHEBI:15378"/>
        <dbReference type="ChEBI" id="CHEBI:57930"/>
        <dbReference type="ChEBI" id="CHEBI:58272"/>
        <dbReference type="ChEBI" id="CHEBI:62600"/>
        <dbReference type="ChEBI" id="CHEBI:76533"/>
        <dbReference type="EC" id="2.4.1.266"/>
    </reaction>
    <physiologicalReaction direction="left-to-right" evidence="9">
        <dbReference type="Rhea" id="RHEA:47245"/>
    </physiologicalReaction>
</comment>
<feature type="domain" description="Glycosyltransferase 2-like" evidence="10">
    <location>
        <begin position="4"/>
        <end position="135"/>
    </location>
</feature>
<keyword evidence="4 11" id="KW-0808">Transferase</keyword>
<dbReference type="AlphaFoldDB" id="I7KUE0"/>
<dbReference type="CDD" id="cd04179">
    <property type="entry name" value="DPM_DPG-synthase_like"/>
    <property type="match status" value="1"/>
</dbReference>
<comment type="similarity">
    <text evidence="2">Belongs to the glycosyltransferase 2 family.</text>
</comment>
<dbReference type="InterPro" id="IPR029044">
    <property type="entry name" value="Nucleotide-diphossugar_trans"/>
</dbReference>
<evidence type="ECO:0000256" key="6">
    <source>
        <dbReference type="ARBA" id="ARBA00039022"/>
    </source>
</evidence>
<evidence type="ECO:0000256" key="3">
    <source>
        <dbReference type="ARBA" id="ARBA00022676"/>
    </source>
</evidence>
<evidence type="ECO:0000313" key="11">
    <source>
        <dbReference type="EMBL" id="CCJ33528.1"/>
    </source>
</evidence>
<organism evidence="11 12">
    <name type="scientific">Caloramator australicus RC3</name>
    <dbReference type="NCBI Taxonomy" id="857293"/>
    <lineage>
        <taxon>Bacteria</taxon>
        <taxon>Bacillati</taxon>
        <taxon>Bacillota</taxon>
        <taxon>Clostridia</taxon>
        <taxon>Eubacteriales</taxon>
        <taxon>Clostridiaceae</taxon>
        <taxon>Caloramator</taxon>
    </lineage>
</organism>
<evidence type="ECO:0000256" key="2">
    <source>
        <dbReference type="ARBA" id="ARBA00006739"/>
    </source>
</evidence>
<keyword evidence="3" id="KW-0328">Glycosyltransferase</keyword>
<dbReference type="Gene3D" id="3.90.550.10">
    <property type="entry name" value="Spore Coat Polysaccharide Biosynthesis Protein SpsA, Chain A"/>
    <property type="match status" value="1"/>
</dbReference>
<evidence type="ECO:0000259" key="10">
    <source>
        <dbReference type="Pfam" id="PF00535"/>
    </source>
</evidence>
<dbReference type="Proteomes" id="UP000007652">
    <property type="component" value="Unassembled WGS sequence"/>
</dbReference>
<keyword evidence="12" id="KW-1185">Reference proteome</keyword>
<dbReference type="eggNOG" id="COG1215">
    <property type="taxonomic scope" value="Bacteria"/>
</dbReference>
<evidence type="ECO:0000313" key="12">
    <source>
        <dbReference type="Proteomes" id="UP000007652"/>
    </source>
</evidence>
<dbReference type="InterPro" id="IPR050256">
    <property type="entry name" value="Glycosyltransferase_2"/>
</dbReference>
<accession>I7KUE0</accession>
<comment type="catalytic activity">
    <reaction evidence="8">
        <text>(2R)-3-phosphoglycerate + UDP-alpha-D-glucose = (2R)-2-O-(alpha-D-glucopyranosyl)-3-phospho-glycerate + UDP + H(+)</text>
        <dbReference type="Rhea" id="RHEA:31319"/>
        <dbReference type="ChEBI" id="CHEBI:15378"/>
        <dbReference type="ChEBI" id="CHEBI:58223"/>
        <dbReference type="ChEBI" id="CHEBI:58272"/>
        <dbReference type="ChEBI" id="CHEBI:58885"/>
        <dbReference type="ChEBI" id="CHEBI:62600"/>
        <dbReference type="EC" id="2.4.1.266"/>
    </reaction>
    <physiologicalReaction direction="left-to-right" evidence="8">
        <dbReference type="Rhea" id="RHEA:31320"/>
    </physiologicalReaction>
</comment>
<protein>
    <recommendedName>
        <fullName evidence="7">Glucosyl-3-phosphoglycerate synthase</fullName>
        <ecNumber evidence="6">2.4.1.266</ecNumber>
    </recommendedName>
</protein>
<evidence type="ECO:0000256" key="7">
    <source>
        <dbReference type="ARBA" id="ARBA00040894"/>
    </source>
</evidence>
<dbReference type="EMBL" id="CAKP01000081">
    <property type="protein sequence ID" value="CCJ33528.1"/>
    <property type="molecule type" value="Genomic_DNA"/>
</dbReference>
<evidence type="ECO:0000256" key="1">
    <source>
        <dbReference type="ARBA" id="ARBA00001946"/>
    </source>
</evidence>
<dbReference type="PANTHER" id="PTHR48090">
    <property type="entry name" value="UNDECAPRENYL-PHOSPHATE 4-DEOXY-4-FORMAMIDO-L-ARABINOSE TRANSFERASE-RELATED"/>
    <property type="match status" value="1"/>
</dbReference>
<proteinExistence type="inferred from homology"/>
<evidence type="ECO:0000256" key="5">
    <source>
        <dbReference type="ARBA" id="ARBA00022842"/>
    </source>
</evidence>
<dbReference type="OrthoDB" id="9810303at2"/>
<keyword evidence="5" id="KW-0460">Magnesium</keyword>
<dbReference type="GO" id="GO:0016757">
    <property type="term" value="F:glycosyltransferase activity"/>
    <property type="evidence" value="ECO:0007669"/>
    <property type="project" value="UniProtKB-KW"/>
</dbReference>
<comment type="cofactor">
    <cofactor evidence="1">
        <name>Mg(2+)</name>
        <dbReference type="ChEBI" id="CHEBI:18420"/>
    </cofactor>
</comment>
<evidence type="ECO:0000256" key="4">
    <source>
        <dbReference type="ARBA" id="ARBA00022679"/>
    </source>
</evidence>
<name>I7KUE0_9CLOT</name>
<evidence type="ECO:0000256" key="8">
    <source>
        <dbReference type="ARBA" id="ARBA00048689"/>
    </source>
</evidence>
<dbReference type="Pfam" id="PF00535">
    <property type="entry name" value="Glycos_transf_2"/>
    <property type="match status" value="1"/>
</dbReference>
<evidence type="ECO:0000256" key="9">
    <source>
        <dbReference type="ARBA" id="ARBA00048997"/>
    </source>
</evidence>
<dbReference type="PANTHER" id="PTHR48090:SF10">
    <property type="entry name" value="GLUCOSYL-3-PHOSPHOGLYCERATE SYNTHASE"/>
    <property type="match status" value="1"/>
</dbReference>
<dbReference type="STRING" id="857293.CAAU_1444"/>
<dbReference type="SUPFAM" id="SSF53448">
    <property type="entry name" value="Nucleotide-diphospho-sugar transferases"/>
    <property type="match status" value="1"/>
</dbReference>